<evidence type="ECO:0008006" key="4">
    <source>
        <dbReference type="Google" id="ProtNLM"/>
    </source>
</evidence>
<feature type="region of interest" description="Disordered" evidence="1">
    <location>
        <begin position="421"/>
        <end position="454"/>
    </location>
</feature>
<name>A0ABR4GYF9_9EURO</name>
<evidence type="ECO:0000256" key="1">
    <source>
        <dbReference type="SAM" id="MobiDB-lite"/>
    </source>
</evidence>
<dbReference type="Proteomes" id="UP001610334">
    <property type="component" value="Unassembled WGS sequence"/>
</dbReference>
<feature type="compositionally biased region" description="Low complexity" evidence="1">
    <location>
        <begin position="1"/>
        <end position="12"/>
    </location>
</feature>
<proteinExistence type="predicted"/>
<accession>A0ABR4GYF9</accession>
<sequence length="475" mass="52780">MARPWRGGNPRRGFGRGGWNPPRESRANRATVPLPPVGSLLATINKRELEDLCQNELFNEPPQITECKVIGSYNWLNRRCPTILIPGSPPSWTPISTSKKLPEDTGSYFRDQNAARFSAHVFQPALEAILHDHPGFDLDKLDIVACTSTLRNLFRFVAEPDQGFRMVVEAIGSTVFLVRRESSPTETISGVYGYGHTFPEANTTWGKDVRGSESHQRILNYTFAGISCAVRYEGDGYLPDLHKIDTSHGENTAGSTDELLTSLQHSTVSPFAAKEDSMLVVETAGATIPQSATFDLKTRSARKEYKDVLSGELPRLWLAQVPNFIVGFHNRGVFHDVRVENVRREIEDWEKANKPQLQKLAALLRTLIAFAHGQPGGRFEVVFEGGDGVLELREVGGVVNCCISDALKRCWRGGELEETQPDVGEPLGKKGMSGREDEWQEEEWKPCGWSDDSESEKDFTACSASSCGYCGHCDY</sequence>
<gene>
    <name evidence="2" type="ORF">BJX63DRAFT_409855</name>
</gene>
<dbReference type="EMBL" id="JBFXLT010000117">
    <property type="protein sequence ID" value="KAL2808250.1"/>
    <property type="molecule type" value="Genomic_DNA"/>
</dbReference>
<dbReference type="PANTHER" id="PTHR35179">
    <property type="entry name" value="PROTEIN CBG02620"/>
    <property type="match status" value="1"/>
</dbReference>
<keyword evidence="3" id="KW-1185">Reference proteome</keyword>
<comment type="caution">
    <text evidence="2">The sequence shown here is derived from an EMBL/GenBank/DDBJ whole genome shotgun (WGS) entry which is preliminary data.</text>
</comment>
<feature type="compositionally biased region" description="Basic and acidic residues" evidence="1">
    <location>
        <begin position="433"/>
        <end position="445"/>
    </location>
</feature>
<protein>
    <recommendedName>
        <fullName evidence="4">Geranylgeranyl pyrophosphate synthetase</fullName>
    </recommendedName>
</protein>
<reference evidence="2 3" key="1">
    <citation type="submission" date="2024-07" db="EMBL/GenBank/DDBJ databases">
        <title>Section-level genome sequencing and comparative genomics of Aspergillus sections Usti and Cavernicolus.</title>
        <authorList>
            <consortium name="Lawrence Berkeley National Laboratory"/>
            <person name="Nybo J.L."/>
            <person name="Vesth T.C."/>
            <person name="Theobald S."/>
            <person name="Frisvad J.C."/>
            <person name="Larsen T.O."/>
            <person name="Kjaerboelling I."/>
            <person name="Rothschild-Mancinelli K."/>
            <person name="Lyhne E.K."/>
            <person name="Kogle M.E."/>
            <person name="Barry K."/>
            <person name="Clum A."/>
            <person name="Na H."/>
            <person name="Ledsgaard L."/>
            <person name="Lin J."/>
            <person name="Lipzen A."/>
            <person name="Kuo A."/>
            <person name="Riley R."/>
            <person name="Mondo S."/>
            <person name="Labutti K."/>
            <person name="Haridas S."/>
            <person name="Pangalinan J."/>
            <person name="Salamov A.A."/>
            <person name="Simmons B.A."/>
            <person name="Magnuson J.K."/>
            <person name="Chen J."/>
            <person name="Drula E."/>
            <person name="Henrissat B."/>
            <person name="Wiebenga A."/>
            <person name="Lubbers R.J."/>
            <person name="Gomes A.C."/>
            <person name="Makela M.R."/>
            <person name="Stajich J."/>
            <person name="Grigoriev I.V."/>
            <person name="Mortensen U.H."/>
            <person name="De Vries R.P."/>
            <person name="Baker S.E."/>
            <person name="Andersen M.R."/>
        </authorList>
    </citation>
    <scope>NUCLEOTIDE SEQUENCE [LARGE SCALE GENOMIC DNA]</scope>
    <source>
        <strain evidence="2 3">CBS 588.65</strain>
    </source>
</reference>
<feature type="region of interest" description="Disordered" evidence="1">
    <location>
        <begin position="1"/>
        <end position="32"/>
    </location>
</feature>
<evidence type="ECO:0000313" key="2">
    <source>
        <dbReference type="EMBL" id="KAL2808250.1"/>
    </source>
</evidence>
<dbReference type="PANTHER" id="PTHR35179:SF2">
    <property type="entry name" value="START DOMAIN-CONTAINING PROTEIN"/>
    <property type="match status" value="1"/>
</dbReference>
<organism evidence="2 3">
    <name type="scientific">Aspergillus granulosus</name>
    <dbReference type="NCBI Taxonomy" id="176169"/>
    <lineage>
        <taxon>Eukaryota</taxon>
        <taxon>Fungi</taxon>
        <taxon>Dikarya</taxon>
        <taxon>Ascomycota</taxon>
        <taxon>Pezizomycotina</taxon>
        <taxon>Eurotiomycetes</taxon>
        <taxon>Eurotiomycetidae</taxon>
        <taxon>Eurotiales</taxon>
        <taxon>Aspergillaceae</taxon>
        <taxon>Aspergillus</taxon>
        <taxon>Aspergillus subgen. Nidulantes</taxon>
    </lineage>
</organism>
<evidence type="ECO:0000313" key="3">
    <source>
        <dbReference type="Proteomes" id="UP001610334"/>
    </source>
</evidence>